<dbReference type="InterPro" id="IPR010199">
    <property type="entry name" value="CysJ"/>
</dbReference>
<dbReference type="GO" id="GO:0019344">
    <property type="term" value="P:cysteine biosynthetic process"/>
    <property type="evidence" value="ECO:0007669"/>
    <property type="project" value="UniProtKB-KW"/>
</dbReference>
<dbReference type="GO" id="GO:0010181">
    <property type="term" value="F:FMN binding"/>
    <property type="evidence" value="ECO:0007669"/>
    <property type="project" value="InterPro"/>
</dbReference>
<keyword evidence="1 11" id="KW-0813">Transport</keyword>
<dbReference type="InterPro" id="IPR039261">
    <property type="entry name" value="FNR_nucleotide-bd"/>
</dbReference>
<evidence type="ECO:0000313" key="15">
    <source>
        <dbReference type="EMBL" id="RUO22904.1"/>
    </source>
</evidence>
<name>A0A432W0Z3_9GAMM</name>
<dbReference type="Pfam" id="PF00258">
    <property type="entry name" value="Flavodoxin_1"/>
    <property type="match status" value="1"/>
</dbReference>
<dbReference type="GO" id="GO:0070814">
    <property type="term" value="P:hydrogen sulfide biosynthetic process"/>
    <property type="evidence" value="ECO:0007669"/>
    <property type="project" value="UniProtKB-UniPathway"/>
</dbReference>
<evidence type="ECO:0000256" key="4">
    <source>
        <dbReference type="ARBA" id="ARBA00022643"/>
    </source>
</evidence>
<dbReference type="InterPro" id="IPR008254">
    <property type="entry name" value="Flavodoxin/NO_synth"/>
</dbReference>
<comment type="cofactor">
    <cofactor evidence="11 12">
        <name>FAD</name>
        <dbReference type="ChEBI" id="CHEBI:57692"/>
    </cofactor>
    <text evidence="11 12">Binds 1 FAD per subunit.</text>
</comment>
<dbReference type="InterPro" id="IPR001094">
    <property type="entry name" value="Flavdoxin-like"/>
</dbReference>
<dbReference type="PROSITE" id="PS51384">
    <property type="entry name" value="FAD_FR"/>
    <property type="match status" value="1"/>
</dbReference>
<feature type="binding site" evidence="12">
    <location>
        <position position="559"/>
    </location>
    <ligand>
        <name>NADP(+)</name>
        <dbReference type="ChEBI" id="CHEBI:58349"/>
    </ligand>
</feature>
<evidence type="ECO:0000256" key="11">
    <source>
        <dbReference type="PIRNR" id="PIRNR000207"/>
    </source>
</evidence>
<dbReference type="InterPro" id="IPR029039">
    <property type="entry name" value="Flavoprotein-like_sf"/>
</dbReference>
<evidence type="ECO:0000256" key="10">
    <source>
        <dbReference type="ARBA" id="ARBA00052219"/>
    </source>
</evidence>
<feature type="domain" description="FAD-binding FR-type" evidence="14">
    <location>
        <begin position="232"/>
        <end position="446"/>
    </location>
</feature>
<dbReference type="InterPro" id="IPR017927">
    <property type="entry name" value="FAD-bd_FR_type"/>
</dbReference>
<keyword evidence="16" id="KW-1185">Reference proteome</keyword>
<dbReference type="InterPro" id="IPR001709">
    <property type="entry name" value="Flavoprot_Pyr_Nucl_cyt_Rdtase"/>
</dbReference>
<dbReference type="EMBL" id="PIPL01000004">
    <property type="protein sequence ID" value="RUO22904.1"/>
    <property type="molecule type" value="Genomic_DNA"/>
</dbReference>
<dbReference type="Gene3D" id="3.40.50.80">
    <property type="entry name" value="Nucleotide-binding domain of ferredoxin-NADP reductase (FNR) module"/>
    <property type="match status" value="1"/>
</dbReference>
<dbReference type="SUPFAM" id="SSF63380">
    <property type="entry name" value="Riboflavin synthase domain-like"/>
    <property type="match status" value="1"/>
</dbReference>
<dbReference type="UniPathway" id="UPA00140">
    <property type="reaction ID" value="UER00207"/>
</dbReference>
<dbReference type="InterPro" id="IPR017938">
    <property type="entry name" value="Riboflavin_synthase-like_b-brl"/>
</dbReference>
<dbReference type="RefSeq" id="WP_126804546.1">
    <property type="nucleotide sequence ID" value="NZ_PIPL01000004.1"/>
</dbReference>
<evidence type="ECO:0000256" key="3">
    <source>
        <dbReference type="ARBA" id="ARBA00022630"/>
    </source>
</evidence>
<feature type="binding site" evidence="12">
    <location>
        <position position="408"/>
    </location>
    <ligand>
        <name>FAD</name>
        <dbReference type="ChEBI" id="CHEBI:57692"/>
    </ligand>
</feature>
<keyword evidence="7 11" id="KW-0249">Electron transport</keyword>
<dbReference type="AlphaFoldDB" id="A0A432W0Z3"/>
<dbReference type="Pfam" id="PF00175">
    <property type="entry name" value="NAD_binding_1"/>
    <property type="match status" value="1"/>
</dbReference>
<feature type="binding site" evidence="12">
    <location>
        <begin position="402"/>
        <end position="404"/>
    </location>
    <ligand>
        <name>FAD</name>
        <dbReference type="ChEBI" id="CHEBI:57692"/>
    </ligand>
</feature>
<dbReference type="InterPro" id="IPR023173">
    <property type="entry name" value="NADPH_Cyt_P450_Rdtase_alpha"/>
</dbReference>
<dbReference type="Proteomes" id="UP000288293">
    <property type="component" value="Unassembled WGS sequence"/>
</dbReference>
<dbReference type="PANTHER" id="PTHR19384:SF128">
    <property type="entry name" value="NADPH OXIDOREDUCTASE A"/>
    <property type="match status" value="1"/>
</dbReference>
<dbReference type="SUPFAM" id="SSF52218">
    <property type="entry name" value="Flavoproteins"/>
    <property type="match status" value="1"/>
</dbReference>
<dbReference type="SUPFAM" id="SSF52343">
    <property type="entry name" value="Ferredoxin reductase-like, C-terminal NADP-linked domain"/>
    <property type="match status" value="1"/>
</dbReference>
<comment type="function">
    <text evidence="11">Component of the sulfite reductase complex that catalyzes the 6-electron reduction of sulfite to sulfide. This is one of several activities required for the biosynthesis of L-cysteine from sulfate. The flavoprotein component catalyzes the electron flow from NADPH -&gt; FAD -&gt; FMN to the hemoprotein component.</text>
</comment>
<gene>
    <name evidence="15" type="ORF">CWE09_13300</name>
</gene>
<evidence type="ECO:0000256" key="6">
    <source>
        <dbReference type="ARBA" id="ARBA00022857"/>
    </source>
</evidence>
<keyword evidence="4 11" id="KW-0288">FMN</keyword>
<feature type="binding site" evidence="12">
    <location>
        <begin position="152"/>
        <end position="161"/>
    </location>
    <ligand>
        <name>FMN</name>
        <dbReference type="ChEBI" id="CHEBI:58210"/>
    </ligand>
</feature>
<keyword evidence="9 11" id="KW-0198">Cysteine biosynthesis</keyword>
<dbReference type="FunFam" id="3.40.50.80:FF:000001">
    <property type="entry name" value="NADPH--cytochrome P450 reductase 1"/>
    <property type="match status" value="1"/>
</dbReference>
<evidence type="ECO:0000256" key="7">
    <source>
        <dbReference type="ARBA" id="ARBA00022982"/>
    </source>
</evidence>
<reference evidence="15 16" key="1">
    <citation type="journal article" date="2011" name="Front. Microbiol.">
        <title>Genomic signatures of strain selection and enhancement in Bacillus atrophaeus var. globigii, a historical biowarfare simulant.</title>
        <authorList>
            <person name="Gibbons H.S."/>
            <person name="Broomall S.M."/>
            <person name="McNew L.A."/>
            <person name="Daligault H."/>
            <person name="Chapman C."/>
            <person name="Bruce D."/>
            <person name="Karavis M."/>
            <person name="Krepps M."/>
            <person name="McGregor P.A."/>
            <person name="Hong C."/>
            <person name="Park K.H."/>
            <person name="Akmal A."/>
            <person name="Feldman A."/>
            <person name="Lin J.S."/>
            <person name="Chang W.E."/>
            <person name="Higgs B.W."/>
            <person name="Demirev P."/>
            <person name="Lindquist J."/>
            <person name="Liem A."/>
            <person name="Fochler E."/>
            <person name="Read T.D."/>
            <person name="Tapia R."/>
            <person name="Johnson S."/>
            <person name="Bishop-Lilly K.A."/>
            <person name="Detter C."/>
            <person name="Han C."/>
            <person name="Sozhamannan S."/>
            <person name="Rosenzweig C.N."/>
            <person name="Skowronski E.W."/>
        </authorList>
    </citation>
    <scope>NUCLEOTIDE SEQUENCE [LARGE SCALE GENOMIC DNA]</scope>
    <source>
        <strain evidence="15 16">MLST1</strain>
    </source>
</reference>
<comment type="subunit">
    <text evidence="11">Alpha(8)-beta(8). The alpha component is a flavoprotein, the beta component is a hemoprotein.</text>
</comment>
<dbReference type="InterPro" id="IPR003097">
    <property type="entry name" value="CysJ-like_FAD-binding"/>
</dbReference>
<dbReference type="Gene3D" id="3.40.50.360">
    <property type="match status" value="1"/>
</dbReference>
<dbReference type="PANTHER" id="PTHR19384">
    <property type="entry name" value="NITRIC OXIDE SYNTHASE-RELATED"/>
    <property type="match status" value="1"/>
</dbReference>
<dbReference type="CDD" id="cd06199">
    <property type="entry name" value="SiR"/>
    <property type="match status" value="1"/>
</dbReference>
<keyword evidence="3 11" id="KW-0285">Flavoprotein</keyword>
<feature type="binding site" evidence="12">
    <location>
        <begin position="384"/>
        <end position="387"/>
    </location>
    <ligand>
        <name>FAD</name>
        <dbReference type="ChEBI" id="CHEBI:57692"/>
    </ligand>
</feature>
<comment type="cofactor">
    <cofactor evidence="11 12">
        <name>FMN</name>
        <dbReference type="ChEBI" id="CHEBI:58210"/>
    </cofactor>
    <text evidence="11 12">Binds 1 FMN per subunit.</text>
</comment>
<evidence type="ECO:0000256" key="8">
    <source>
        <dbReference type="ARBA" id="ARBA00023002"/>
    </source>
</evidence>
<feature type="binding site" evidence="12">
    <location>
        <begin position="517"/>
        <end position="518"/>
    </location>
    <ligand>
        <name>NADP(+)</name>
        <dbReference type="ChEBI" id="CHEBI:58349"/>
    </ligand>
</feature>
<dbReference type="NCBIfam" id="TIGR01931">
    <property type="entry name" value="cysJ"/>
    <property type="match status" value="1"/>
</dbReference>
<dbReference type="PIRSF" id="PIRSF000207">
    <property type="entry name" value="SiR-FP_CysJ"/>
    <property type="match status" value="1"/>
</dbReference>
<proteinExistence type="predicted"/>
<evidence type="ECO:0000256" key="2">
    <source>
        <dbReference type="ARBA" id="ARBA00022605"/>
    </source>
</evidence>
<comment type="pathway">
    <text evidence="11">Sulfur metabolism; hydrogen sulfide biosynthesis; hydrogen sulfide from sulfite (NADPH route): step 1/1.</text>
</comment>
<feature type="binding site" evidence="12">
    <location>
        <begin position="523"/>
        <end position="527"/>
    </location>
    <ligand>
        <name>NADP(+)</name>
        <dbReference type="ChEBI" id="CHEBI:58349"/>
    </ligand>
</feature>
<keyword evidence="5 11" id="KW-0274">FAD</keyword>
<feature type="binding site" evidence="12">
    <location>
        <position position="320"/>
    </location>
    <ligand>
        <name>FAD</name>
        <dbReference type="ChEBI" id="CHEBI:57692"/>
    </ligand>
</feature>
<dbReference type="OrthoDB" id="9816402at2"/>
<dbReference type="PRINTS" id="PR00369">
    <property type="entry name" value="FLAVODOXIN"/>
</dbReference>
<keyword evidence="6 11" id="KW-0521">NADP</keyword>
<dbReference type="PRINTS" id="PR00371">
    <property type="entry name" value="FPNCR"/>
</dbReference>
<evidence type="ECO:0000256" key="9">
    <source>
        <dbReference type="ARBA" id="ARBA00023192"/>
    </source>
</evidence>
<evidence type="ECO:0000256" key="12">
    <source>
        <dbReference type="PIRSR" id="PIRSR000207-1"/>
    </source>
</evidence>
<comment type="catalytic activity">
    <reaction evidence="10 11">
        <text>hydrogen sulfide + 3 NADP(+) + 3 H2O = sulfite + 3 NADPH + 4 H(+)</text>
        <dbReference type="Rhea" id="RHEA:13801"/>
        <dbReference type="ChEBI" id="CHEBI:15377"/>
        <dbReference type="ChEBI" id="CHEBI:15378"/>
        <dbReference type="ChEBI" id="CHEBI:17359"/>
        <dbReference type="ChEBI" id="CHEBI:29919"/>
        <dbReference type="ChEBI" id="CHEBI:57783"/>
        <dbReference type="ChEBI" id="CHEBI:58349"/>
        <dbReference type="EC" id="1.8.1.2"/>
    </reaction>
</comment>
<dbReference type="GO" id="GO:0004783">
    <property type="term" value="F:sulfite reductase (NADPH) activity"/>
    <property type="evidence" value="ECO:0007669"/>
    <property type="project" value="UniProtKB-EC"/>
</dbReference>
<keyword evidence="8 11" id="KW-0560">Oxidoreductase</keyword>
<evidence type="ECO:0000256" key="1">
    <source>
        <dbReference type="ARBA" id="ARBA00022448"/>
    </source>
</evidence>
<dbReference type="PROSITE" id="PS50902">
    <property type="entry name" value="FLAVODOXIN_LIKE"/>
    <property type="match status" value="1"/>
</dbReference>
<feature type="binding site" evidence="12">
    <location>
        <position position="597"/>
    </location>
    <ligand>
        <name>FAD</name>
        <dbReference type="ChEBI" id="CHEBI:57692"/>
    </ligand>
</feature>
<evidence type="ECO:0000259" key="13">
    <source>
        <dbReference type="PROSITE" id="PS50902"/>
    </source>
</evidence>
<dbReference type="Pfam" id="PF00667">
    <property type="entry name" value="FAD_binding_1"/>
    <property type="match status" value="1"/>
</dbReference>
<keyword evidence="2 11" id="KW-0028">Amino-acid biosynthesis</keyword>
<dbReference type="InterPro" id="IPR001433">
    <property type="entry name" value="OxRdtase_FAD/NAD-bd"/>
</dbReference>
<evidence type="ECO:0000256" key="5">
    <source>
        <dbReference type="ARBA" id="ARBA00022827"/>
    </source>
</evidence>
<feature type="binding site" evidence="12">
    <location>
        <begin position="417"/>
        <end position="420"/>
    </location>
    <ligand>
        <name>FAD</name>
        <dbReference type="ChEBI" id="CHEBI:57692"/>
    </ligand>
</feature>
<evidence type="ECO:0000259" key="14">
    <source>
        <dbReference type="PROSITE" id="PS51384"/>
    </source>
</evidence>
<dbReference type="GO" id="GO:0050660">
    <property type="term" value="F:flavin adenine dinucleotide binding"/>
    <property type="evidence" value="ECO:0007669"/>
    <property type="project" value="InterPro"/>
</dbReference>
<dbReference type="Gene3D" id="2.40.30.10">
    <property type="entry name" value="Translation factors"/>
    <property type="match status" value="1"/>
</dbReference>
<accession>A0A432W0Z3</accession>
<feature type="domain" description="Flavodoxin-like" evidence="13">
    <location>
        <begin position="63"/>
        <end position="201"/>
    </location>
</feature>
<organism evidence="15 16">
    <name type="scientific">Aliidiomarina minuta</name>
    <dbReference type="NCBI Taxonomy" id="880057"/>
    <lineage>
        <taxon>Bacteria</taxon>
        <taxon>Pseudomonadati</taxon>
        <taxon>Pseudomonadota</taxon>
        <taxon>Gammaproteobacteria</taxon>
        <taxon>Alteromonadales</taxon>
        <taxon>Idiomarinaceae</taxon>
        <taxon>Aliidiomarina</taxon>
    </lineage>
</organism>
<evidence type="ECO:0000313" key="16">
    <source>
        <dbReference type="Proteomes" id="UP000288293"/>
    </source>
</evidence>
<comment type="caution">
    <text evidence="15">The sequence shown here is derived from an EMBL/GenBank/DDBJ whole genome shotgun (WGS) entry which is preliminary data.</text>
</comment>
<sequence>MQISDLIKQSNPLNQTQQQQMNALLGSLDTVQRAWVHGYIAATLSVTSELNAVPAAASEEPQVTVLYGSQTGNSRHLAEQLAERCNSLAVQTRVLDMADYKNRDLKKESHLILVTSTYGEGEPPENAISLYNFLYSKKAPSLKSLNFAVLGLGDSSYEFFCKTALDFHAQLEQLGAQSLLPCVELDVDYETAAEEWEERVSQLLQERCVDVVKGNHPPAVVTPTPLTTYNKKNPYSAELYTHQRITGRRSSKDIRHVELALGDSGLTYQPGDSLGVYFKNDQELVEELLELTAVKPDAEVTLDGKTLSIVDAIKEHKEITQAYPGFVEFYARQGGIEQLNSLLEDKKQLHSYLQSRQIIDIVREHPFPLPAQALVDGLRKLQPRLYSIASSQKEVEDEVHLTVAVVRYEAFGVSHTGGASGFLADRITAGDQVRIYVEENKNFRLPEEDDSDVIMIGPGTGIAPFRAFLQEREQRKAKGKNWLFFGNPHFTEDFLYQVEWQGYLKNGLLTRIDLAFSRDQEDKLYVQHRLREQGKEVYAWLQRGAYLYICGDGQRMAKDVEAELISIVQQYGNKTDTEASDYLQQLKQQKRYQKDVY</sequence>
<protein>
    <recommendedName>
        <fullName evidence="11">Sulfite reductase [NADPH] flavoprotein alpha-component</fullName>
        <shortName evidence="11">SiR-FP</shortName>
        <ecNumber evidence="11">1.8.1.2</ecNumber>
    </recommendedName>
</protein>
<dbReference type="GO" id="GO:0005829">
    <property type="term" value="C:cytosol"/>
    <property type="evidence" value="ECO:0007669"/>
    <property type="project" value="TreeGrafter"/>
</dbReference>
<dbReference type="Gene3D" id="1.20.990.10">
    <property type="entry name" value="NADPH-cytochrome p450 Reductase, Chain A, domain 3"/>
    <property type="match status" value="1"/>
</dbReference>
<dbReference type="EC" id="1.8.1.2" evidence="11"/>
<feature type="binding site" evidence="12">
    <location>
        <begin position="116"/>
        <end position="119"/>
    </location>
    <ligand>
        <name>FMN</name>
        <dbReference type="ChEBI" id="CHEBI:58210"/>
    </ligand>
</feature>